<protein>
    <submittedName>
        <fullName evidence="2">Uncharacterized protein</fullName>
    </submittedName>
</protein>
<feature type="compositionally biased region" description="Polar residues" evidence="1">
    <location>
        <begin position="147"/>
        <end position="157"/>
    </location>
</feature>
<sequence length="240" mass="26034">MGDEIRLLSLSQNQNLDFELHNTHYFDQNDSLRMTSSHSRNGSSAISHNKGSGDSSDNLKNTQTENNYNLVQKERTSYDYSDGIDINGSSSNPTRTSNVASSATNVVSTAPGSNRSSTDKMLLNGEDTSNSENTGNIGQNNKNNRGRISNGSITSNDSGERTAWKTSMVVAMAMDPSIGSNVNTWYFVTSSSRPAVLYRGFDLCRSCTGQQCENQCGIFAISGSADFDPSDYEYQGQFGG</sequence>
<name>A0A1R1PFD6_ZANCU</name>
<gene>
    <name evidence="2" type="ORF">AX774_g6887</name>
    <name evidence="3" type="ORF">AX774_g891</name>
</gene>
<dbReference type="Proteomes" id="UP000188320">
    <property type="component" value="Unassembled WGS sequence"/>
</dbReference>
<feature type="region of interest" description="Disordered" evidence="1">
    <location>
        <begin position="81"/>
        <end position="160"/>
    </location>
</feature>
<reference evidence="2" key="1">
    <citation type="submission" date="2017-01" db="EMBL/GenBank/DDBJ databases">
        <authorList>
            <person name="Mah S.A."/>
            <person name="Swanson W.J."/>
            <person name="Moy G.W."/>
            <person name="Vacquier V.D."/>
        </authorList>
    </citation>
    <scope>NUCLEOTIDE SEQUENCE [LARGE SCALE GENOMIC DNA]</scope>
    <source>
        <strain evidence="2">COL-18-3</strain>
    </source>
</reference>
<dbReference type="EMBL" id="LSSK01001451">
    <property type="protein sequence ID" value="OMH79694.1"/>
    <property type="molecule type" value="Genomic_DNA"/>
</dbReference>
<reference evidence="4" key="2">
    <citation type="submission" date="2017-01" db="EMBL/GenBank/DDBJ databases">
        <authorList>
            <person name="Wang Y."/>
            <person name="White M."/>
            <person name="Kvist S."/>
            <person name="Moncalvo J.-M."/>
        </authorList>
    </citation>
    <scope>NUCLEOTIDE SEQUENCE [LARGE SCALE GENOMIC DNA]</scope>
    <source>
        <strain evidence="4">COL-18-3</strain>
    </source>
</reference>
<feature type="region of interest" description="Disordered" evidence="1">
    <location>
        <begin position="32"/>
        <end position="68"/>
    </location>
</feature>
<evidence type="ECO:0000256" key="1">
    <source>
        <dbReference type="SAM" id="MobiDB-lite"/>
    </source>
</evidence>
<feature type="compositionally biased region" description="Low complexity" evidence="1">
    <location>
        <begin position="96"/>
        <end position="110"/>
    </location>
</feature>
<comment type="caution">
    <text evidence="2">The sequence shown here is derived from an EMBL/GenBank/DDBJ whole genome shotgun (WGS) entry which is preliminary data.</text>
</comment>
<evidence type="ECO:0000313" key="3">
    <source>
        <dbReference type="EMBL" id="OMH85553.1"/>
    </source>
</evidence>
<evidence type="ECO:0000313" key="2">
    <source>
        <dbReference type="EMBL" id="OMH79694.1"/>
    </source>
</evidence>
<organism evidence="2 4">
    <name type="scientific">Zancudomyces culisetae</name>
    <name type="common">Gut fungus</name>
    <name type="synonym">Smittium culisetae</name>
    <dbReference type="NCBI Taxonomy" id="1213189"/>
    <lineage>
        <taxon>Eukaryota</taxon>
        <taxon>Fungi</taxon>
        <taxon>Fungi incertae sedis</taxon>
        <taxon>Zoopagomycota</taxon>
        <taxon>Kickxellomycotina</taxon>
        <taxon>Harpellomycetes</taxon>
        <taxon>Harpellales</taxon>
        <taxon>Legeriomycetaceae</taxon>
        <taxon>Zancudomyces</taxon>
    </lineage>
</organism>
<proteinExistence type="predicted"/>
<accession>A0A1R1PFD6</accession>
<dbReference type="AlphaFoldDB" id="A0A1R1PFD6"/>
<evidence type="ECO:0000313" key="4">
    <source>
        <dbReference type="Proteomes" id="UP000188320"/>
    </source>
</evidence>
<keyword evidence="4" id="KW-1185">Reference proteome</keyword>
<dbReference type="EMBL" id="LSSK01000072">
    <property type="protein sequence ID" value="OMH85553.1"/>
    <property type="molecule type" value="Genomic_DNA"/>
</dbReference>
<feature type="compositionally biased region" description="Low complexity" evidence="1">
    <location>
        <begin position="133"/>
        <end position="143"/>
    </location>
</feature>